<name>A0A1I6R6T9_9FLAO</name>
<gene>
    <name evidence="7" type="ORF">SAMN04488006_2284</name>
</gene>
<keyword evidence="5" id="KW-0732">Signal</keyword>
<keyword evidence="3" id="KW-0998">Cell outer membrane</keyword>
<comment type="subcellular location">
    <subcellularLocation>
        <location evidence="1">Cell outer membrane</location>
    </subcellularLocation>
</comment>
<feature type="chain" id="PRO_5011676895" evidence="5">
    <location>
        <begin position="21"/>
        <end position="632"/>
    </location>
</feature>
<dbReference type="Proteomes" id="UP000199312">
    <property type="component" value="Unassembled WGS sequence"/>
</dbReference>
<evidence type="ECO:0000313" key="8">
    <source>
        <dbReference type="Proteomes" id="UP000199312"/>
    </source>
</evidence>
<evidence type="ECO:0000256" key="5">
    <source>
        <dbReference type="SAM" id="SignalP"/>
    </source>
</evidence>
<keyword evidence="8" id="KW-1185">Reference proteome</keyword>
<dbReference type="GO" id="GO:0009279">
    <property type="term" value="C:cell outer membrane"/>
    <property type="evidence" value="ECO:0007669"/>
    <property type="project" value="UniProtKB-SubCell"/>
</dbReference>
<keyword evidence="2 4" id="KW-0472">Membrane</keyword>
<dbReference type="InterPro" id="IPR006665">
    <property type="entry name" value="OmpA-like"/>
</dbReference>
<evidence type="ECO:0000313" key="7">
    <source>
        <dbReference type="EMBL" id="SFS60248.1"/>
    </source>
</evidence>
<dbReference type="Pfam" id="PF00691">
    <property type="entry name" value="OmpA"/>
    <property type="match status" value="1"/>
</dbReference>
<sequence length="632" mass="72191">MKKTLFILFILSFCAQLISAQNLKKANYLFEKNAYLNAAELFLNETDKNQEVLEKLGDCYYFNSKMTDAVYWYQQLIKSYENSIQPTYFFRYSQALKGIKKFNEADKWYKIYVNKKQPNTFNNQSTVQFIKDLKEQNTETYLLTDVAINSVYSDFGASYFGDKIVFASNRNQGKNFEWNNLPYLDLFQVDIDQLNDSSKVTPFSETINTKLHESNAVFTSDGKTMYFTRNNFINGKKGKDADKITHLKIYKAELLNNEWTNIVELPFNGTNYSVEHPALSSNEKQLYFASDMPGTIGSFDIFVVDIFDDGSYSSPKNLGPTINTEHREQFPFMSAENELYFASNGHFGIGGLDIFKSELTENGFAKPINLGEPINSNLDDFAFIINTKNNSGFISSNRLNGASNDDIYSFTYKKSIFVTGIVQNKNSLELLPGTLVTLYNSSNKIINEITVGENASYSFEIEPNTTYKLKGSLKLFNPTTIEFYTDNKGNINKNILLHLESYEDAEKNIIVDNGKTQIKINPIYFDFNKWNIRPDAAIELNNVVSIMKKYPDMVIEIGAHTDARGTEKYNLELSHKRAKSVREYLVSQGISNNNVKSVGYGETQPLNNCTKPGMCKSEAYDINRRCEFIILN</sequence>
<dbReference type="Gene3D" id="3.30.1330.60">
    <property type="entry name" value="OmpA-like domain"/>
    <property type="match status" value="1"/>
</dbReference>
<dbReference type="InterPro" id="IPR036737">
    <property type="entry name" value="OmpA-like_sf"/>
</dbReference>
<evidence type="ECO:0000259" key="6">
    <source>
        <dbReference type="PROSITE" id="PS51123"/>
    </source>
</evidence>
<dbReference type="InterPro" id="IPR011990">
    <property type="entry name" value="TPR-like_helical_dom_sf"/>
</dbReference>
<dbReference type="Gene3D" id="2.120.10.30">
    <property type="entry name" value="TolB, C-terminal domain"/>
    <property type="match status" value="1"/>
</dbReference>
<dbReference type="PANTHER" id="PTHR30329:SF21">
    <property type="entry name" value="LIPOPROTEIN YIAD-RELATED"/>
    <property type="match status" value="1"/>
</dbReference>
<dbReference type="InterPro" id="IPR011659">
    <property type="entry name" value="WD40"/>
</dbReference>
<dbReference type="CDD" id="cd07185">
    <property type="entry name" value="OmpA_C-like"/>
    <property type="match status" value="1"/>
</dbReference>
<evidence type="ECO:0000256" key="4">
    <source>
        <dbReference type="PROSITE-ProRule" id="PRU00473"/>
    </source>
</evidence>
<feature type="signal peptide" evidence="5">
    <location>
        <begin position="1"/>
        <end position="20"/>
    </location>
</feature>
<dbReference type="RefSeq" id="WP_090226746.1">
    <property type="nucleotide sequence ID" value="NZ_FOZP01000005.1"/>
</dbReference>
<dbReference type="PRINTS" id="PR01021">
    <property type="entry name" value="OMPADOMAIN"/>
</dbReference>
<evidence type="ECO:0000256" key="2">
    <source>
        <dbReference type="ARBA" id="ARBA00023136"/>
    </source>
</evidence>
<reference evidence="8" key="1">
    <citation type="submission" date="2016-10" db="EMBL/GenBank/DDBJ databases">
        <authorList>
            <person name="Varghese N."/>
            <person name="Submissions S."/>
        </authorList>
    </citation>
    <scope>NUCLEOTIDE SEQUENCE [LARGE SCALE GENOMIC DNA]</scope>
    <source>
        <strain evidence="8">DSM 24450</strain>
    </source>
</reference>
<dbReference type="InterPro" id="IPR050330">
    <property type="entry name" value="Bact_OuterMem_StrucFunc"/>
</dbReference>
<evidence type="ECO:0000256" key="3">
    <source>
        <dbReference type="ARBA" id="ARBA00023237"/>
    </source>
</evidence>
<protein>
    <submittedName>
        <fullName evidence="7">WD40-like Beta Propeller Repeat</fullName>
    </submittedName>
</protein>
<dbReference type="InterPro" id="IPR006664">
    <property type="entry name" value="OMP_bac"/>
</dbReference>
<evidence type="ECO:0000256" key="1">
    <source>
        <dbReference type="ARBA" id="ARBA00004442"/>
    </source>
</evidence>
<dbReference type="SUPFAM" id="SSF103088">
    <property type="entry name" value="OmpA-like"/>
    <property type="match status" value="1"/>
</dbReference>
<accession>A0A1I6R6T9</accession>
<dbReference type="SUPFAM" id="SSF82171">
    <property type="entry name" value="DPP6 N-terminal domain-like"/>
    <property type="match status" value="1"/>
</dbReference>
<proteinExistence type="predicted"/>
<dbReference type="PANTHER" id="PTHR30329">
    <property type="entry name" value="STATOR ELEMENT OF FLAGELLAR MOTOR COMPLEX"/>
    <property type="match status" value="1"/>
</dbReference>
<dbReference type="EMBL" id="FOZP01000005">
    <property type="protein sequence ID" value="SFS60248.1"/>
    <property type="molecule type" value="Genomic_DNA"/>
</dbReference>
<dbReference type="InterPro" id="IPR011042">
    <property type="entry name" value="6-blade_b-propeller_TolB-like"/>
</dbReference>
<dbReference type="OrthoDB" id="9809364at2"/>
<dbReference type="Pfam" id="PF07676">
    <property type="entry name" value="PD40"/>
    <property type="match status" value="2"/>
</dbReference>
<feature type="domain" description="OmpA-like" evidence="6">
    <location>
        <begin position="513"/>
        <end position="632"/>
    </location>
</feature>
<dbReference type="AlphaFoldDB" id="A0A1I6R6T9"/>
<dbReference type="PROSITE" id="PS51123">
    <property type="entry name" value="OMPA_2"/>
    <property type="match status" value="1"/>
</dbReference>
<dbReference type="STRING" id="593133.SAMN04488006_2284"/>
<dbReference type="SUPFAM" id="SSF48452">
    <property type="entry name" value="TPR-like"/>
    <property type="match status" value="1"/>
</dbReference>
<organism evidence="7 8">
    <name type="scientific">Lutibacter maritimus</name>
    <dbReference type="NCBI Taxonomy" id="593133"/>
    <lineage>
        <taxon>Bacteria</taxon>
        <taxon>Pseudomonadati</taxon>
        <taxon>Bacteroidota</taxon>
        <taxon>Flavobacteriia</taxon>
        <taxon>Flavobacteriales</taxon>
        <taxon>Flavobacteriaceae</taxon>
        <taxon>Lutibacter</taxon>
    </lineage>
</organism>